<name>D1PM59_9FIRM</name>
<dbReference type="AlphaFoldDB" id="D1PM59"/>
<evidence type="ECO:0000313" key="2">
    <source>
        <dbReference type="EMBL" id="EFB75644.1"/>
    </source>
</evidence>
<dbReference type="Proteomes" id="UP000003438">
    <property type="component" value="Unassembled WGS sequence"/>
</dbReference>
<dbReference type="RefSeq" id="WP_007046804.1">
    <property type="nucleotide sequence ID" value="NZ_GG704769.1"/>
</dbReference>
<evidence type="ECO:0000256" key="1">
    <source>
        <dbReference type="SAM" id="Phobius"/>
    </source>
</evidence>
<dbReference type="STRING" id="411471.SUBVAR_05418"/>
<accession>D1PM59</accession>
<gene>
    <name evidence="2" type="primary">bofA</name>
    <name evidence="2" type="ORF">SUBVAR_05418</name>
</gene>
<keyword evidence="1" id="KW-0472">Membrane</keyword>
<keyword evidence="1" id="KW-0812">Transmembrane</keyword>
<keyword evidence="3" id="KW-1185">Reference proteome</keyword>
<dbReference type="HOGENOM" id="CLU_190519_0_0_9"/>
<reference evidence="2" key="1">
    <citation type="submission" date="2009-12" db="EMBL/GenBank/DDBJ databases">
        <authorList>
            <person name="Weinstock G."/>
            <person name="Sodergren E."/>
            <person name="Clifton S."/>
            <person name="Fulton L."/>
            <person name="Fulton B."/>
            <person name="Courtney L."/>
            <person name="Fronick C."/>
            <person name="Harrison M."/>
            <person name="Strong C."/>
            <person name="Farmer C."/>
            <person name="Delahaunty K."/>
            <person name="Markovic C."/>
            <person name="Hall O."/>
            <person name="Minx P."/>
            <person name="Tomlinson C."/>
            <person name="Mitreva M."/>
            <person name="Nelson J."/>
            <person name="Hou S."/>
            <person name="Wollam A."/>
            <person name="Pepin K.H."/>
            <person name="Johnson M."/>
            <person name="Bhonagiri V."/>
            <person name="Nash W.E."/>
            <person name="Warren W."/>
            <person name="Chinwalla A."/>
            <person name="Mardis E.R."/>
            <person name="Wilson R.K."/>
        </authorList>
    </citation>
    <scope>NUCLEOTIDE SEQUENCE [LARGE SCALE GENOMIC DNA]</scope>
    <source>
        <strain evidence="2">DSM 15176</strain>
    </source>
</reference>
<dbReference type="InterPro" id="IPR010001">
    <property type="entry name" value="BofA"/>
</dbReference>
<protein>
    <submittedName>
        <fullName evidence="2">Pro-sigmaK processing inhibitor BofA</fullName>
    </submittedName>
</protein>
<keyword evidence="1" id="KW-1133">Transmembrane helix</keyword>
<evidence type="ECO:0000313" key="3">
    <source>
        <dbReference type="Proteomes" id="UP000003438"/>
    </source>
</evidence>
<feature type="transmembrane region" description="Helical" evidence="1">
    <location>
        <begin position="61"/>
        <end position="83"/>
    </location>
</feature>
<dbReference type="Pfam" id="PF07441">
    <property type="entry name" value="BofA"/>
    <property type="match status" value="1"/>
</dbReference>
<sequence>MNSWWCLVGAGVSLVVVGRCAAHQRHPLRALLGAAICGLGTLALLALLEPLTGVALPLNRLTGFVAVVLGMPGVIALLLLQLLV</sequence>
<comment type="caution">
    <text evidence="2">The sequence shown here is derived from an EMBL/GenBank/DDBJ whole genome shotgun (WGS) entry which is preliminary data.</text>
</comment>
<proteinExistence type="predicted"/>
<feature type="transmembrane region" description="Helical" evidence="1">
    <location>
        <begin position="30"/>
        <end position="49"/>
    </location>
</feature>
<dbReference type="EMBL" id="ACBY02000023">
    <property type="protein sequence ID" value="EFB75644.1"/>
    <property type="molecule type" value="Genomic_DNA"/>
</dbReference>
<organism evidence="2 3">
    <name type="scientific">Subdoligranulum variabile DSM 15176</name>
    <dbReference type="NCBI Taxonomy" id="411471"/>
    <lineage>
        <taxon>Bacteria</taxon>
        <taxon>Bacillati</taxon>
        <taxon>Bacillota</taxon>
        <taxon>Clostridia</taxon>
        <taxon>Eubacteriales</taxon>
        <taxon>Oscillospiraceae</taxon>
        <taxon>Subdoligranulum</taxon>
    </lineage>
</organism>